<dbReference type="GeneID" id="18930187"/>
<proteinExistence type="predicted"/>
<dbReference type="InParanoid" id="F4RPR6"/>
<gene>
    <name evidence="1" type="ORF">MELLADRAFT_63991</name>
</gene>
<protein>
    <submittedName>
        <fullName evidence="1">Uncharacterized protein</fullName>
    </submittedName>
</protein>
<evidence type="ECO:0000313" key="2">
    <source>
        <dbReference type="Proteomes" id="UP000001072"/>
    </source>
</evidence>
<dbReference type="EMBL" id="GL883112">
    <property type="protein sequence ID" value="EGG05690.1"/>
    <property type="molecule type" value="Genomic_DNA"/>
</dbReference>
<dbReference type="KEGG" id="mlr:MELLADRAFT_63991"/>
<keyword evidence="2" id="KW-1185">Reference proteome</keyword>
<dbReference type="AlphaFoldDB" id="F4RPR6"/>
<organism evidence="2">
    <name type="scientific">Melampsora larici-populina (strain 98AG31 / pathotype 3-4-7)</name>
    <name type="common">Poplar leaf rust fungus</name>
    <dbReference type="NCBI Taxonomy" id="747676"/>
    <lineage>
        <taxon>Eukaryota</taxon>
        <taxon>Fungi</taxon>
        <taxon>Dikarya</taxon>
        <taxon>Basidiomycota</taxon>
        <taxon>Pucciniomycotina</taxon>
        <taxon>Pucciniomycetes</taxon>
        <taxon>Pucciniales</taxon>
        <taxon>Melampsoraceae</taxon>
        <taxon>Melampsora</taxon>
    </lineage>
</organism>
<name>F4RPR6_MELLP</name>
<sequence length="151" mass="17072">MHNQFTITHRGIANINPNNRLIEKIRKAHTALAMGNREAVHQKQLVKVQVEVKGEVAAKVRVKVKAKVGVEFELQFKLKVQIEVKVKVQVKLQNKVVLQVQVKAQSPRQNPSQNESQRQGHSFQVIVDLGFQVGVTGRISRKIEVNLIFSV</sequence>
<reference evidence="2" key="1">
    <citation type="journal article" date="2011" name="Proc. Natl. Acad. Sci. U.S.A.">
        <title>Obligate biotrophy features unraveled by the genomic analysis of rust fungi.</title>
        <authorList>
            <person name="Duplessis S."/>
            <person name="Cuomo C.A."/>
            <person name="Lin Y.-C."/>
            <person name="Aerts A."/>
            <person name="Tisserant E."/>
            <person name="Veneault-Fourrey C."/>
            <person name="Joly D.L."/>
            <person name="Hacquard S."/>
            <person name="Amselem J."/>
            <person name="Cantarel B.L."/>
            <person name="Chiu R."/>
            <person name="Coutinho P.M."/>
            <person name="Feau N."/>
            <person name="Field M."/>
            <person name="Frey P."/>
            <person name="Gelhaye E."/>
            <person name="Goldberg J."/>
            <person name="Grabherr M.G."/>
            <person name="Kodira C.D."/>
            <person name="Kohler A."/>
            <person name="Kuees U."/>
            <person name="Lindquist E.A."/>
            <person name="Lucas S.M."/>
            <person name="Mago R."/>
            <person name="Mauceli E."/>
            <person name="Morin E."/>
            <person name="Murat C."/>
            <person name="Pangilinan J.L."/>
            <person name="Park R."/>
            <person name="Pearson M."/>
            <person name="Quesneville H."/>
            <person name="Rouhier N."/>
            <person name="Sakthikumar S."/>
            <person name="Salamov A.A."/>
            <person name="Schmutz J."/>
            <person name="Selles B."/>
            <person name="Shapiro H."/>
            <person name="Tanguay P."/>
            <person name="Tuskan G.A."/>
            <person name="Henrissat B."/>
            <person name="Van de Peer Y."/>
            <person name="Rouze P."/>
            <person name="Ellis J.G."/>
            <person name="Dodds P.N."/>
            <person name="Schein J.E."/>
            <person name="Zhong S."/>
            <person name="Hamelin R.C."/>
            <person name="Grigoriev I.V."/>
            <person name="Szabo L.J."/>
            <person name="Martin F."/>
        </authorList>
    </citation>
    <scope>NUCLEOTIDE SEQUENCE [LARGE SCALE GENOMIC DNA]</scope>
    <source>
        <strain evidence="2">98AG31 / pathotype 3-4-7</strain>
    </source>
</reference>
<dbReference type="RefSeq" id="XP_007411179.1">
    <property type="nucleotide sequence ID" value="XM_007411117.1"/>
</dbReference>
<dbReference type="Proteomes" id="UP000001072">
    <property type="component" value="Unassembled WGS sequence"/>
</dbReference>
<accession>F4RPR6</accession>
<dbReference type="HOGENOM" id="CLU_1731893_0_0_1"/>
<evidence type="ECO:0000313" key="1">
    <source>
        <dbReference type="EMBL" id="EGG05690.1"/>
    </source>
</evidence>
<dbReference type="VEuPathDB" id="FungiDB:MELLADRAFT_63991"/>